<dbReference type="AlphaFoldDB" id="A0A6A6C9Y9"/>
<dbReference type="Proteomes" id="UP000799537">
    <property type="component" value="Unassembled WGS sequence"/>
</dbReference>
<name>A0A6A6C9Y9_ZASCE</name>
<organism evidence="1 2">
    <name type="scientific">Zasmidium cellare ATCC 36951</name>
    <dbReference type="NCBI Taxonomy" id="1080233"/>
    <lineage>
        <taxon>Eukaryota</taxon>
        <taxon>Fungi</taxon>
        <taxon>Dikarya</taxon>
        <taxon>Ascomycota</taxon>
        <taxon>Pezizomycotina</taxon>
        <taxon>Dothideomycetes</taxon>
        <taxon>Dothideomycetidae</taxon>
        <taxon>Mycosphaerellales</taxon>
        <taxon>Mycosphaerellaceae</taxon>
        <taxon>Zasmidium</taxon>
    </lineage>
</organism>
<evidence type="ECO:0000313" key="1">
    <source>
        <dbReference type="EMBL" id="KAF2162712.1"/>
    </source>
</evidence>
<protein>
    <recommendedName>
        <fullName evidence="3">F-box domain-containing protein</fullName>
    </recommendedName>
</protein>
<sequence length="172" mass="19953">MTEQGLPSHLLALPRELRDIIYEYTFTTVVQITDRSSASHNAGLLSTCHQTRAEAVKLYYLRTTFETTGHDRRSVEGNLVRFFRSVPSQSVGLIQAVYVHVEVPIFTGDFAVYRHRNQRMRYENLYVSLGPRLPRQAPGLRKILKVKVWSWNGRENEEVWTSNPYGEKMPRV</sequence>
<dbReference type="InterPro" id="IPR038883">
    <property type="entry name" value="AN11006-like"/>
</dbReference>
<dbReference type="EMBL" id="ML993612">
    <property type="protein sequence ID" value="KAF2162712.1"/>
    <property type="molecule type" value="Genomic_DNA"/>
</dbReference>
<proteinExistence type="predicted"/>
<dbReference type="PANTHER" id="PTHR42085:SF1">
    <property type="entry name" value="F-BOX DOMAIN-CONTAINING PROTEIN"/>
    <property type="match status" value="1"/>
</dbReference>
<reference evidence="1" key="1">
    <citation type="journal article" date="2020" name="Stud. Mycol.">
        <title>101 Dothideomycetes genomes: a test case for predicting lifestyles and emergence of pathogens.</title>
        <authorList>
            <person name="Haridas S."/>
            <person name="Albert R."/>
            <person name="Binder M."/>
            <person name="Bloem J."/>
            <person name="Labutti K."/>
            <person name="Salamov A."/>
            <person name="Andreopoulos B."/>
            <person name="Baker S."/>
            <person name="Barry K."/>
            <person name="Bills G."/>
            <person name="Bluhm B."/>
            <person name="Cannon C."/>
            <person name="Castanera R."/>
            <person name="Culley D."/>
            <person name="Daum C."/>
            <person name="Ezra D."/>
            <person name="Gonzalez J."/>
            <person name="Henrissat B."/>
            <person name="Kuo A."/>
            <person name="Liang C."/>
            <person name="Lipzen A."/>
            <person name="Lutzoni F."/>
            <person name="Magnuson J."/>
            <person name="Mondo S."/>
            <person name="Nolan M."/>
            <person name="Ohm R."/>
            <person name="Pangilinan J."/>
            <person name="Park H.-J."/>
            <person name="Ramirez L."/>
            <person name="Alfaro M."/>
            <person name="Sun H."/>
            <person name="Tritt A."/>
            <person name="Yoshinaga Y."/>
            <person name="Zwiers L.-H."/>
            <person name="Turgeon B."/>
            <person name="Goodwin S."/>
            <person name="Spatafora J."/>
            <person name="Crous P."/>
            <person name="Grigoriev I."/>
        </authorList>
    </citation>
    <scope>NUCLEOTIDE SEQUENCE</scope>
    <source>
        <strain evidence="1">ATCC 36951</strain>
    </source>
</reference>
<dbReference type="OrthoDB" id="3629888at2759"/>
<evidence type="ECO:0008006" key="3">
    <source>
        <dbReference type="Google" id="ProtNLM"/>
    </source>
</evidence>
<keyword evidence="2" id="KW-1185">Reference proteome</keyword>
<accession>A0A6A6C9Y9</accession>
<gene>
    <name evidence="1" type="ORF">M409DRAFT_26949</name>
</gene>
<dbReference type="GeneID" id="54561618"/>
<dbReference type="RefSeq" id="XP_033663601.1">
    <property type="nucleotide sequence ID" value="XM_033808346.1"/>
</dbReference>
<dbReference type="PANTHER" id="PTHR42085">
    <property type="entry name" value="F-BOX DOMAIN-CONTAINING PROTEIN"/>
    <property type="match status" value="1"/>
</dbReference>
<evidence type="ECO:0000313" key="2">
    <source>
        <dbReference type="Proteomes" id="UP000799537"/>
    </source>
</evidence>